<evidence type="ECO:0000259" key="1">
    <source>
        <dbReference type="PROSITE" id="PS51832"/>
    </source>
</evidence>
<dbReference type="AlphaFoldDB" id="D0KWX6"/>
<proteinExistence type="predicted"/>
<dbReference type="InterPro" id="IPR037522">
    <property type="entry name" value="HD_GYP_dom"/>
</dbReference>
<gene>
    <name evidence="2" type="ordered locus">Hneap_2282</name>
</gene>
<dbReference type="SUPFAM" id="SSF53850">
    <property type="entry name" value="Periplasmic binding protein-like II"/>
    <property type="match status" value="1"/>
</dbReference>
<name>D0KWX6_HALNC</name>
<evidence type="ECO:0000313" key="2">
    <source>
        <dbReference type="EMBL" id="ACX97096.1"/>
    </source>
</evidence>
<evidence type="ECO:0000313" key="3">
    <source>
        <dbReference type="Proteomes" id="UP000009102"/>
    </source>
</evidence>
<accession>D0KWX6</accession>
<dbReference type="RefSeq" id="WP_012825127.1">
    <property type="nucleotide sequence ID" value="NC_013422.1"/>
</dbReference>
<dbReference type="eggNOG" id="COG0834">
    <property type="taxonomic scope" value="Bacteria"/>
</dbReference>
<dbReference type="SUPFAM" id="SSF109604">
    <property type="entry name" value="HD-domain/PDEase-like"/>
    <property type="match status" value="2"/>
</dbReference>
<dbReference type="InterPro" id="IPR052020">
    <property type="entry name" value="Cyclic_di-GMP/3'3'-cGAMP_PDE"/>
</dbReference>
<dbReference type="InterPro" id="IPR029151">
    <property type="entry name" value="Sensor-like_sf"/>
</dbReference>
<dbReference type="PANTHER" id="PTHR45228:SF5">
    <property type="entry name" value="CYCLIC DI-GMP PHOSPHODIESTERASE VC_1348-RELATED"/>
    <property type="match status" value="1"/>
</dbReference>
<dbReference type="CDD" id="cd00077">
    <property type="entry name" value="HDc"/>
    <property type="match status" value="2"/>
</dbReference>
<dbReference type="Gene3D" id="3.30.450.20">
    <property type="entry name" value="PAS domain"/>
    <property type="match status" value="1"/>
</dbReference>
<sequence>MESAVSKKARSWRLSFRVTVITIFLFLTMTMALIGIALQYYFSTRLATDSTLTLYQQAAEQTRAYLTSIDQSTSQILKLAAPRLGPADDLDHPQAMRALMTTILQENPLYYASYVGFPNGDYYELINLDSGVGVRQQLMALPQDRWVVLTVRRVDGERRRTMAYYDQNFTLRTRRDAPTNYDPTSRPWYQHAKDGVVFKTPPYLFQHLQLPGQTYAMRISGTQAVMAIDITLASLSDHLRARAPDPESRIFLYQKNGQLIAGSNHPTTSVLPPVVQKLDLTASEKNTVAKAPVLTVSSLMDWPPFDFSIAGSPQGYTVDMLSLIGQMTGLRFDYVNGPSWPQFVDLFRQGRVDMLGSVMCDGNNAMQGIQTTPYVHAPIGVLTRAGAPRVDRIEQLYGQRVAIPAGWSIIGFLQRHFPKIQVVTVDGVSGMFAAVRAGQVFAGIDNAAELRYTKREFFYDDVTVTAPLSFGAITAPTGLCFVAQKKHKAAVSLINQALNQLTPAQKTQLKNRWLLTDEARKQPSATVPFAALVDMAADPGQQNRLIPLMLGGQKQFVYVTALGKAGFSDAYFGILTPVSRVLAPAYQEVRQVMWLTLIIWVLVLPLAYWLATLIVTPVKLLAIEEEKIRDKKYAELKPVSSHIGEIDDLAVSQREMAQAIQRHAEEQEALIDAFILLIAQAIDEKSPYTGGHCARVPVIAMMLAERAHESDQPPFDAFHFKNDSEWREFRISAWLHDCGKITTPEFVVDKGSKLETIYNRIHEIRTRFEVLWRDAQITYLENCLRDPQDEPAHKDAWVQQQAQLQTQFAFIAGCNEGGEAMSEAQIQTLEALAQITWIRHFDDRLGLSPAEHRHLQTCDHDASLPQTEYLLQDKPWHRIPRTATLPCPERFGIHMAKPELLYNRGELYNLKILRGTLTTEDRYKINEHVISTIRMLDRLPLPENLKRVPRYASTHHETLDGRGYPRQLTAKDLSMPERIMVLADIFEALTASDRPYKNAKTLSEALDLMHKMVQEQHIDRDVFDLFLISGTYREYAQQYLKPEQIDTVEISRYLSADTRDS</sequence>
<dbReference type="EMBL" id="CP001801">
    <property type="protein sequence ID" value="ACX97096.1"/>
    <property type="molecule type" value="Genomic_DNA"/>
</dbReference>
<dbReference type="eggNOG" id="COG2206">
    <property type="taxonomic scope" value="Bacteria"/>
</dbReference>
<dbReference type="eggNOG" id="COG3437">
    <property type="taxonomic scope" value="Bacteria"/>
</dbReference>
<dbReference type="HOGENOM" id="CLU_010403_0_0_6"/>
<dbReference type="Gene3D" id="1.10.3210.10">
    <property type="entry name" value="Hypothetical protein af1432"/>
    <property type="match status" value="2"/>
</dbReference>
<dbReference type="InterPro" id="IPR003607">
    <property type="entry name" value="HD/PDEase_dom"/>
</dbReference>
<dbReference type="OrthoDB" id="9802066at2"/>
<dbReference type="KEGG" id="hna:Hneap_2282"/>
<dbReference type="CDD" id="cd01007">
    <property type="entry name" value="PBP2_BvgS_HisK_like"/>
    <property type="match status" value="1"/>
</dbReference>
<dbReference type="SMART" id="SM00471">
    <property type="entry name" value="HDc"/>
    <property type="match status" value="1"/>
</dbReference>
<dbReference type="SUPFAM" id="SSF103190">
    <property type="entry name" value="Sensory domain-like"/>
    <property type="match status" value="1"/>
</dbReference>
<dbReference type="InterPro" id="IPR001638">
    <property type="entry name" value="Solute-binding_3/MltF_N"/>
</dbReference>
<dbReference type="Pfam" id="PF13487">
    <property type="entry name" value="HD_5"/>
    <property type="match status" value="1"/>
</dbReference>
<feature type="domain" description="HD-GYP" evidence="1">
    <location>
        <begin position="835"/>
        <end position="1041"/>
    </location>
</feature>
<reference evidence="2 3" key="1">
    <citation type="submission" date="2009-10" db="EMBL/GenBank/DDBJ databases">
        <title>Complete sequence of Halothiobacillus neapolitanus c2.</title>
        <authorList>
            <consortium name="US DOE Joint Genome Institute"/>
            <person name="Lucas S."/>
            <person name="Copeland A."/>
            <person name="Lapidus A."/>
            <person name="Glavina del Rio T."/>
            <person name="Tice H."/>
            <person name="Bruce D."/>
            <person name="Goodwin L."/>
            <person name="Pitluck S."/>
            <person name="Davenport K."/>
            <person name="Brettin T."/>
            <person name="Detter J.C."/>
            <person name="Han C."/>
            <person name="Tapia R."/>
            <person name="Larimer F."/>
            <person name="Land M."/>
            <person name="Hauser L."/>
            <person name="Kyrpides N."/>
            <person name="Mikhailova N."/>
            <person name="Kerfeld C."/>
            <person name="Cannon G."/>
            <person name="Heinhort S."/>
        </authorList>
    </citation>
    <scope>NUCLEOTIDE SEQUENCE [LARGE SCALE GENOMIC DNA]</scope>
    <source>
        <strain evidence="3">ATCC 23641 / c2</strain>
    </source>
</reference>
<dbReference type="SMART" id="SM00062">
    <property type="entry name" value="PBPb"/>
    <property type="match status" value="1"/>
</dbReference>
<dbReference type="PROSITE" id="PS51832">
    <property type="entry name" value="HD_GYP"/>
    <property type="match status" value="1"/>
</dbReference>
<keyword evidence="3" id="KW-1185">Reference proteome</keyword>
<dbReference type="PANTHER" id="PTHR45228">
    <property type="entry name" value="CYCLIC DI-GMP PHOSPHODIESTERASE TM_0186-RELATED"/>
    <property type="match status" value="1"/>
</dbReference>
<protein>
    <submittedName>
        <fullName evidence="2">Metal dependent phosphohydrolase</fullName>
    </submittedName>
</protein>
<dbReference type="GO" id="GO:0008081">
    <property type="term" value="F:phosphoric diester hydrolase activity"/>
    <property type="evidence" value="ECO:0007669"/>
    <property type="project" value="UniProtKB-ARBA"/>
</dbReference>
<dbReference type="STRING" id="555778.Hneap_2282"/>
<dbReference type="Gene3D" id="3.40.190.10">
    <property type="entry name" value="Periplasmic binding protein-like II"/>
    <property type="match status" value="2"/>
</dbReference>
<dbReference type="Pfam" id="PF00497">
    <property type="entry name" value="SBP_bac_3"/>
    <property type="match status" value="1"/>
</dbReference>
<dbReference type="Gene3D" id="6.10.340.10">
    <property type="match status" value="1"/>
</dbReference>
<keyword evidence="2" id="KW-0378">Hydrolase</keyword>
<organism evidence="2 3">
    <name type="scientific">Halothiobacillus neapolitanus (strain ATCC 23641 / DSM 15147 / CIP 104769 / NCIMB 8539 / c2)</name>
    <name type="common">Thiobacillus neapolitanus</name>
    <dbReference type="NCBI Taxonomy" id="555778"/>
    <lineage>
        <taxon>Bacteria</taxon>
        <taxon>Pseudomonadati</taxon>
        <taxon>Pseudomonadota</taxon>
        <taxon>Gammaproteobacteria</taxon>
        <taxon>Chromatiales</taxon>
        <taxon>Halothiobacillaceae</taxon>
        <taxon>Halothiobacillus</taxon>
    </lineage>
</organism>
<dbReference type="Proteomes" id="UP000009102">
    <property type="component" value="Chromosome"/>
</dbReference>